<dbReference type="AlphaFoldDB" id="A0A8S9I8K3"/>
<dbReference type="EMBL" id="QGKW02001911">
    <property type="protein sequence ID" value="KAF2565908.1"/>
    <property type="molecule type" value="Genomic_DNA"/>
</dbReference>
<comment type="caution">
    <text evidence="1">The sequence shown here is derived from an EMBL/GenBank/DDBJ whole genome shotgun (WGS) entry which is preliminary data.</text>
</comment>
<protein>
    <submittedName>
        <fullName evidence="1">Uncharacterized protein</fullName>
    </submittedName>
</protein>
<sequence length="175" mass="19515">MTSPLNPMSGVILRVRALSSSPRSLYAAWKMMLPELPLSTSIHFTTQFATAVLGVPSALLRGCVAYTADFLIARYDMDHSVLSRWRDGSSLSGLLCCLLAWMALCVFGMELPEVSFLKKFVDLDLQCDAVLRFVTVVMVEVAPETRVPERIGCFHLLRLLDLFAHLPQSIDQLRP</sequence>
<reference evidence="1" key="1">
    <citation type="submission" date="2019-12" db="EMBL/GenBank/DDBJ databases">
        <title>Genome sequencing and annotation of Brassica cretica.</title>
        <authorList>
            <person name="Studholme D.J."/>
            <person name="Sarris P.F."/>
        </authorList>
    </citation>
    <scope>NUCLEOTIDE SEQUENCE</scope>
    <source>
        <strain evidence="1">PFS-001/15</strain>
        <tissue evidence="1">Leaf</tissue>
    </source>
</reference>
<proteinExistence type="predicted"/>
<gene>
    <name evidence="1" type="ORF">F2Q68_00025325</name>
</gene>
<name>A0A8S9I8K3_BRACR</name>
<evidence type="ECO:0000313" key="2">
    <source>
        <dbReference type="Proteomes" id="UP000712281"/>
    </source>
</evidence>
<organism evidence="1 2">
    <name type="scientific">Brassica cretica</name>
    <name type="common">Mustard</name>
    <dbReference type="NCBI Taxonomy" id="69181"/>
    <lineage>
        <taxon>Eukaryota</taxon>
        <taxon>Viridiplantae</taxon>
        <taxon>Streptophyta</taxon>
        <taxon>Embryophyta</taxon>
        <taxon>Tracheophyta</taxon>
        <taxon>Spermatophyta</taxon>
        <taxon>Magnoliopsida</taxon>
        <taxon>eudicotyledons</taxon>
        <taxon>Gunneridae</taxon>
        <taxon>Pentapetalae</taxon>
        <taxon>rosids</taxon>
        <taxon>malvids</taxon>
        <taxon>Brassicales</taxon>
        <taxon>Brassicaceae</taxon>
        <taxon>Brassiceae</taxon>
        <taxon>Brassica</taxon>
    </lineage>
</organism>
<dbReference type="Proteomes" id="UP000712281">
    <property type="component" value="Unassembled WGS sequence"/>
</dbReference>
<evidence type="ECO:0000313" key="1">
    <source>
        <dbReference type="EMBL" id="KAF2565908.1"/>
    </source>
</evidence>
<accession>A0A8S9I8K3</accession>